<reference evidence="1" key="1">
    <citation type="submission" date="2018-05" db="EMBL/GenBank/DDBJ databases">
        <authorList>
            <person name="Lanie J.A."/>
            <person name="Ng W.-L."/>
            <person name="Kazmierczak K.M."/>
            <person name="Andrzejewski T.M."/>
            <person name="Davidsen T.M."/>
            <person name="Wayne K.J."/>
            <person name="Tettelin H."/>
            <person name="Glass J.I."/>
            <person name="Rusch D."/>
            <person name="Podicherti R."/>
            <person name="Tsui H.-C.T."/>
            <person name="Winkler M.E."/>
        </authorList>
    </citation>
    <scope>NUCLEOTIDE SEQUENCE</scope>
</reference>
<organism evidence="1">
    <name type="scientific">marine metagenome</name>
    <dbReference type="NCBI Taxonomy" id="408172"/>
    <lineage>
        <taxon>unclassified sequences</taxon>
        <taxon>metagenomes</taxon>
        <taxon>ecological metagenomes</taxon>
    </lineage>
</organism>
<feature type="non-terminal residue" evidence="1">
    <location>
        <position position="1"/>
    </location>
</feature>
<proteinExistence type="predicted"/>
<sequence>VQTLLDIESKACTPLCLVRPVACEAVLREDRPYLPLEVNNTRLALDSLETA</sequence>
<dbReference type="AlphaFoldDB" id="A0A382UA04"/>
<name>A0A382UA04_9ZZZZ</name>
<protein>
    <submittedName>
        <fullName evidence="1">Uncharacterized protein</fullName>
    </submittedName>
</protein>
<dbReference type="EMBL" id="UINC01142399">
    <property type="protein sequence ID" value="SVD30705.1"/>
    <property type="molecule type" value="Genomic_DNA"/>
</dbReference>
<gene>
    <name evidence="1" type="ORF">METZ01_LOCUS383559</name>
</gene>
<evidence type="ECO:0000313" key="1">
    <source>
        <dbReference type="EMBL" id="SVD30705.1"/>
    </source>
</evidence>
<accession>A0A382UA04</accession>